<evidence type="ECO:0000256" key="1">
    <source>
        <dbReference type="SAM" id="Phobius"/>
    </source>
</evidence>
<name>A0A6C0DQW5_9ZZZZ</name>
<sequence length="89" mass="9811">MARYMDSDIYYGLGLVFVLGLLLMISRTFLMKAEGFENSAIRCGVDTEPCPGHLKCVNGFCAATEPKRAYENSPVPILPDFMGAPLPMF</sequence>
<feature type="transmembrane region" description="Helical" evidence="1">
    <location>
        <begin position="12"/>
        <end position="30"/>
    </location>
</feature>
<organism evidence="2">
    <name type="scientific">viral metagenome</name>
    <dbReference type="NCBI Taxonomy" id="1070528"/>
    <lineage>
        <taxon>unclassified sequences</taxon>
        <taxon>metagenomes</taxon>
        <taxon>organismal metagenomes</taxon>
    </lineage>
</organism>
<keyword evidence="1" id="KW-0472">Membrane</keyword>
<reference evidence="2" key="1">
    <citation type="journal article" date="2020" name="Nature">
        <title>Giant virus diversity and host interactions through global metagenomics.</title>
        <authorList>
            <person name="Schulz F."/>
            <person name="Roux S."/>
            <person name="Paez-Espino D."/>
            <person name="Jungbluth S."/>
            <person name="Walsh D.A."/>
            <person name="Denef V.J."/>
            <person name="McMahon K.D."/>
            <person name="Konstantinidis K.T."/>
            <person name="Eloe-Fadrosh E.A."/>
            <person name="Kyrpides N.C."/>
            <person name="Woyke T."/>
        </authorList>
    </citation>
    <scope>NUCLEOTIDE SEQUENCE</scope>
    <source>
        <strain evidence="2">GVMAG-M-3300023174-46</strain>
    </source>
</reference>
<dbReference type="AlphaFoldDB" id="A0A6C0DQW5"/>
<protein>
    <submittedName>
        <fullName evidence="2">Uncharacterized protein</fullName>
    </submittedName>
</protein>
<keyword evidence="1" id="KW-1133">Transmembrane helix</keyword>
<evidence type="ECO:0000313" key="2">
    <source>
        <dbReference type="EMBL" id="QHT18269.1"/>
    </source>
</evidence>
<proteinExistence type="predicted"/>
<dbReference type="EMBL" id="MN739654">
    <property type="protein sequence ID" value="QHT18269.1"/>
    <property type="molecule type" value="Genomic_DNA"/>
</dbReference>
<keyword evidence="1" id="KW-0812">Transmembrane</keyword>
<accession>A0A6C0DQW5</accession>